<protein>
    <submittedName>
        <fullName evidence="3">Formin-like protein 20</fullName>
    </submittedName>
</protein>
<feature type="region of interest" description="Disordered" evidence="1">
    <location>
        <begin position="62"/>
        <end position="89"/>
    </location>
</feature>
<dbReference type="PRINTS" id="PR01217">
    <property type="entry name" value="PRICHEXTENSN"/>
</dbReference>
<proteinExistence type="predicted"/>
<feature type="compositionally biased region" description="Pro residues" evidence="1">
    <location>
        <begin position="69"/>
        <end position="83"/>
    </location>
</feature>
<organism evidence="2 3">
    <name type="scientific">Vigna radiata var. radiata</name>
    <name type="common">Mung bean</name>
    <name type="synonym">Phaseolus aureus</name>
    <dbReference type="NCBI Taxonomy" id="3916"/>
    <lineage>
        <taxon>Eukaryota</taxon>
        <taxon>Viridiplantae</taxon>
        <taxon>Streptophyta</taxon>
        <taxon>Embryophyta</taxon>
        <taxon>Tracheophyta</taxon>
        <taxon>Spermatophyta</taxon>
        <taxon>Magnoliopsida</taxon>
        <taxon>eudicotyledons</taxon>
        <taxon>Gunneridae</taxon>
        <taxon>Pentapetalae</taxon>
        <taxon>rosids</taxon>
        <taxon>fabids</taxon>
        <taxon>Fabales</taxon>
        <taxon>Fabaceae</taxon>
        <taxon>Papilionoideae</taxon>
        <taxon>50 kb inversion clade</taxon>
        <taxon>NPAAA clade</taxon>
        <taxon>indigoferoid/millettioid clade</taxon>
        <taxon>Phaseoleae</taxon>
        <taxon>Vigna</taxon>
    </lineage>
</organism>
<dbReference type="GeneID" id="106780613"/>
<reference evidence="3" key="1">
    <citation type="submission" date="2025-08" db="UniProtKB">
        <authorList>
            <consortium name="RefSeq"/>
        </authorList>
    </citation>
    <scope>IDENTIFICATION</scope>
    <source>
        <tissue evidence="3">Leaf</tissue>
    </source>
</reference>
<dbReference type="Proteomes" id="UP000087766">
    <property type="component" value="Unplaced"/>
</dbReference>
<evidence type="ECO:0000256" key="1">
    <source>
        <dbReference type="SAM" id="MobiDB-lite"/>
    </source>
</evidence>
<name>A0A1S3W2K6_VIGRR</name>
<feature type="compositionally biased region" description="Pro residues" evidence="1">
    <location>
        <begin position="1"/>
        <end position="10"/>
    </location>
</feature>
<feature type="region of interest" description="Disordered" evidence="1">
    <location>
        <begin position="156"/>
        <end position="183"/>
    </location>
</feature>
<dbReference type="AlphaFoldDB" id="A0A1S3W2K6"/>
<dbReference type="RefSeq" id="XP_014524394.1">
    <property type="nucleotide sequence ID" value="XM_014668908.1"/>
</dbReference>
<feature type="compositionally biased region" description="Pro residues" evidence="1">
    <location>
        <begin position="24"/>
        <end position="39"/>
    </location>
</feature>
<sequence length="221" mass="24142">MRRHAPPPSPARVAHAPTFGETHSPPPPPQTGSPKPPESIPRVGDDSFGLYLSRSDFYDLLPFPSETYSPPPPQTGSPEPPDSVPWGLNHEYDPIRVQIFGIEKLPPLSEVFFMVRGEETRRSVMLHGGISNTGSAMTIRKGVHKGTNAGGKTFEREQEATNLSSPSQSNPPPPPPPDLDMKAYKEKLERLEAMIESMSKPFGSCTLSIKGSCHGEDDFNC</sequence>
<feature type="compositionally biased region" description="Pro residues" evidence="1">
    <location>
        <begin position="169"/>
        <end position="178"/>
    </location>
</feature>
<keyword evidence="2" id="KW-1185">Reference proteome</keyword>
<evidence type="ECO:0000313" key="2">
    <source>
        <dbReference type="Proteomes" id="UP000087766"/>
    </source>
</evidence>
<dbReference type="KEGG" id="vra:106780613"/>
<evidence type="ECO:0000313" key="3">
    <source>
        <dbReference type="RefSeq" id="XP_014524394.1"/>
    </source>
</evidence>
<accession>A0A1S3W2K6</accession>
<gene>
    <name evidence="3" type="primary">LOC106780613</name>
</gene>
<feature type="region of interest" description="Disordered" evidence="1">
    <location>
        <begin position="1"/>
        <end position="48"/>
    </location>
</feature>